<keyword evidence="1" id="KW-0812">Transmembrane</keyword>
<proteinExistence type="predicted"/>
<protein>
    <submittedName>
        <fullName evidence="2">Uncharacterized protein</fullName>
    </submittedName>
</protein>
<sequence>MATQELRTRRVIVKHRKYKESNFIWLRIIHELIPVILSMCKLIFLFKKVKYNAIIVLMPLAIK</sequence>
<feature type="transmembrane region" description="Helical" evidence="1">
    <location>
        <begin position="24"/>
        <end position="46"/>
    </location>
</feature>
<reference evidence="2 3" key="1">
    <citation type="journal article" date="2017" name="Infect. Genet. Evol.">
        <title>Comparative genome analysis of fish pathogen Flavobacterium columnare reveals extensive sequence diversity within the species.</title>
        <authorList>
            <person name="Kayansamruaj P."/>
            <person name="Dong H.T."/>
            <person name="Hirono I."/>
            <person name="Kondo H."/>
            <person name="Senapin S."/>
            <person name="Rodkhum C."/>
        </authorList>
    </citation>
    <scope>NUCLEOTIDE SEQUENCE [LARGE SCALE GENOMIC DNA]</scope>
    <source>
        <strain evidence="2 3">1214</strain>
    </source>
</reference>
<comment type="caution">
    <text evidence="2">The sequence shown here is derived from an EMBL/GenBank/DDBJ whole genome shotgun (WGS) entry which is preliminary data.</text>
</comment>
<dbReference type="EMBL" id="MTCY01000008">
    <property type="protein sequence ID" value="OWP78858.1"/>
    <property type="molecule type" value="Genomic_DNA"/>
</dbReference>
<evidence type="ECO:0000256" key="1">
    <source>
        <dbReference type="SAM" id="Phobius"/>
    </source>
</evidence>
<organism evidence="2 3">
    <name type="scientific">Flavobacterium columnare</name>
    <dbReference type="NCBI Taxonomy" id="996"/>
    <lineage>
        <taxon>Bacteria</taxon>
        <taxon>Pseudomonadati</taxon>
        <taxon>Bacteroidota</taxon>
        <taxon>Flavobacteriia</taxon>
        <taxon>Flavobacteriales</taxon>
        <taxon>Flavobacteriaceae</taxon>
        <taxon>Flavobacterium</taxon>
    </lineage>
</organism>
<dbReference type="Proteomes" id="UP000198034">
    <property type="component" value="Unassembled WGS sequence"/>
</dbReference>
<gene>
    <name evidence="2" type="ORF">BWK62_04455</name>
</gene>
<keyword evidence="1" id="KW-0472">Membrane</keyword>
<evidence type="ECO:0000313" key="3">
    <source>
        <dbReference type="Proteomes" id="UP000198034"/>
    </source>
</evidence>
<evidence type="ECO:0000313" key="2">
    <source>
        <dbReference type="EMBL" id="OWP78858.1"/>
    </source>
</evidence>
<name>A0A246GEB7_9FLAO</name>
<keyword evidence="1" id="KW-1133">Transmembrane helix</keyword>
<dbReference type="AlphaFoldDB" id="A0A246GEB7"/>
<accession>A0A246GEB7</accession>